<name>A0ABZ2MAP7_9BACT</name>
<gene>
    <name evidence="1" type="ORF">LZC94_20385</name>
</gene>
<dbReference type="PANTHER" id="PTHR43747:SF4">
    <property type="entry name" value="FLAVIN-DEPENDENT TRYPTOPHAN HALOGENASE"/>
    <property type="match status" value="1"/>
</dbReference>
<dbReference type="InterPro" id="IPR033856">
    <property type="entry name" value="Trp_halogen"/>
</dbReference>
<protein>
    <submittedName>
        <fullName evidence="1">Tryptophan 7-halogenase</fullName>
    </submittedName>
</protein>
<proteinExistence type="predicted"/>
<dbReference type="PIRSF" id="PIRSF011396">
    <property type="entry name" value="Trp_halogenase"/>
    <property type="match status" value="1"/>
</dbReference>
<dbReference type="SUPFAM" id="SSF51905">
    <property type="entry name" value="FAD/NAD(P)-binding domain"/>
    <property type="match status" value="1"/>
</dbReference>
<dbReference type="Pfam" id="PF04820">
    <property type="entry name" value="Trp_halogenase"/>
    <property type="match status" value="1"/>
</dbReference>
<dbReference type="InterPro" id="IPR050816">
    <property type="entry name" value="Flavin-dep_Halogenase_NPB"/>
</dbReference>
<dbReference type="PANTHER" id="PTHR43747">
    <property type="entry name" value="FAD-BINDING PROTEIN"/>
    <property type="match status" value="1"/>
</dbReference>
<reference evidence="1 2" key="1">
    <citation type="submission" date="2021-12" db="EMBL/GenBank/DDBJ databases">
        <title>Discovery of the Pendulisporaceae a myxobacterial family with distinct sporulation behavior and unique specialized metabolism.</title>
        <authorList>
            <person name="Garcia R."/>
            <person name="Popoff A."/>
            <person name="Bader C.D."/>
            <person name="Loehr J."/>
            <person name="Walesch S."/>
            <person name="Walt C."/>
            <person name="Boldt J."/>
            <person name="Bunk B."/>
            <person name="Haeckl F.J.F.P.J."/>
            <person name="Gunesch A.P."/>
            <person name="Birkelbach J."/>
            <person name="Nuebel U."/>
            <person name="Pietschmann T."/>
            <person name="Bach T."/>
            <person name="Mueller R."/>
        </authorList>
    </citation>
    <scope>NUCLEOTIDE SEQUENCE [LARGE SCALE GENOMIC DNA]</scope>
    <source>
        <strain evidence="1 2">MSr11954</strain>
    </source>
</reference>
<dbReference type="Gene3D" id="3.50.50.60">
    <property type="entry name" value="FAD/NAD(P)-binding domain"/>
    <property type="match status" value="1"/>
</dbReference>
<sequence>MNELIKDVVILGGGTAGWMTASYLSKALPGVKITLVESAAVPKIGVGEATIPNLQKVFFDFLGIPETKWMKFVNGGFKSAVKFVNWRKPQPGRSNHFYHLFGNPASCDGIPLTHYWLLKKQAGFQTPMEYACYPQAAALDDKRAPCLLDGSRQMHHAWHFDAHLVADYLRGWSIERGVTHIIDDYESVTLDERGHIVSLSTKGGRTIAGDLFVDCSGFRGLLINQAMQEPFIDMSDHLLCDSAVAGQMPHDDARNGVEPYTSSIAMNAGWTWKIPMLGRFGSGYVFSSKFSTREQATADFRALWNVPEGQPLNHIKFRVGRNARAWVKNCVGIGLSSCFLEPLESTGIYFIYASLYQLVKHFPDRSFDERLIARFNAEVEFMYDDCRDFVQAHYFMAQRDDTAFWRANRHELRLSDNIKEKIERYEAGLPLTTGDLDDNSYYSSFEYEFRNFWLNGNYYCVFAGLDYLPERPFPRARYRSASIEKAEGMFAEIARKSEHLKQILPTNHEYLRALHERG</sequence>
<dbReference type="Proteomes" id="UP001370348">
    <property type="component" value="Chromosome"/>
</dbReference>
<accession>A0ABZ2MAP7</accession>
<keyword evidence="2" id="KW-1185">Reference proteome</keyword>
<dbReference type="RefSeq" id="WP_394829178.1">
    <property type="nucleotide sequence ID" value="NZ_CP089984.1"/>
</dbReference>
<dbReference type="EMBL" id="CP089984">
    <property type="protein sequence ID" value="WXB19571.1"/>
    <property type="molecule type" value="Genomic_DNA"/>
</dbReference>
<organism evidence="1 2">
    <name type="scientific">Pendulispora albinea</name>
    <dbReference type="NCBI Taxonomy" id="2741071"/>
    <lineage>
        <taxon>Bacteria</taxon>
        <taxon>Pseudomonadati</taxon>
        <taxon>Myxococcota</taxon>
        <taxon>Myxococcia</taxon>
        <taxon>Myxococcales</taxon>
        <taxon>Sorangiineae</taxon>
        <taxon>Pendulisporaceae</taxon>
        <taxon>Pendulispora</taxon>
    </lineage>
</organism>
<dbReference type="InterPro" id="IPR006905">
    <property type="entry name" value="Flavin_halogenase"/>
</dbReference>
<evidence type="ECO:0000313" key="1">
    <source>
        <dbReference type="EMBL" id="WXB19571.1"/>
    </source>
</evidence>
<evidence type="ECO:0000313" key="2">
    <source>
        <dbReference type="Proteomes" id="UP001370348"/>
    </source>
</evidence>
<dbReference type="InterPro" id="IPR036188">
    <property type="entry name" value="FAD/NAD-bd_sf"/>
</dbReference>